<evidence type="ECO:0000313" key="1">
    <source>
        <dbReference type="EMBL" id="GMN57205.1"/>
    </source>
</evidence>
<keyword evidence="2" id="KW-1185">Reference proteome</keyword>
<dbReference type="Proteomes" id="UP001187192">
    <property type="component" value="Unassembled WGS sequence"/>
</dbReference>
<reference evidence="1" key="1">
    <citation type="submission" date="2023-07" db="EMBL/GenBank/DDBJ databases">
        <title>draft genome sequence of fig (Ficus carica).</title>
        <authorList>
            <person name="Takahashi T."/>
            <person name="Nishimura K."/>
        </authorList>
    </citation>
    <scope>NUCLEOTIDE SEQUENCE</scope>
</reference>
<dbReference type="AlphaFoldDB" id="A0AA88DL66"/>
<evidence type="ECO:0000313" key="2">
    <source>
        <dbReference type="Proteomes" id="UP001187192"/>
    </source>
</evidence>
<organism evidence="1 2">
    <name type="scientific">Ficus carica</name>
    <name type="common">Common fig</name>
    <dbReference type="NCBI Taxonomy" id="3494"/>
    <lineage>
        <taxon>Eukaryota</taxon>
        <taxon>Viridiplantae</taxon>
        <taxon>Streptophyta</taxon>
        <taxon>Embryophyta</taxon>
        <taxon>Tracheophyta</taxon>
        <taxon>Spermatophyta</taxon>
        <taxon>Magnoliopsida</taxon>
        <taxon>eudicotyledons</taxon>
        <taxon>Gunneridae</taxon>
        <taxon>Pentapetalae</taxon>
        <taxon>rosids</taxon>
        <taxon>fabids</taxon>
        <taxon>Rosales</taxon>
        <taxon>Moraceae</taxon>
        <taxon>Ficeae</taxon>
        <taxon>Ficus</taxon>
    </lineage>
</organism>
<gene>
    <name evidence="1" type="ORF">TIFTF001_026323</name>
</gene>
<accession>A0AA88DL66</accession>
<dbReference type="EMBL" id="BTGU01000069">
    <property type="protein sequence ID" value="GMN57205.1"/>
    <property type="molecule type" value="Genomic_DNA"/>
</dbReference>
<proteinExistence type="predicted"/>
<comment type="caution">
    <text evidence="1">The sequence shown here is derived from an EMBL/GenBank/DDBJ whole genome shotgun (WGS) entry which is preliminary data.</text>
</comment>
<sequence>MFGGGSSGGEGGWEGSAMVKEEGHGLNGWGLVLNSAMAKEGGRAARAR</sequence>
<protein>
    <submittedName>
        <fullName evidence="1">Uncharacterized protein</fullName>
    </submittedName>
</protein>
<name>A0AA88DL66_FICCA</name>